<evidence type="ECO:0000256" key="1">
    <source>
        <dbReference type="ARBA" id="ARBA00005336"/>
    </source>
</evidence>
<evidence type="ECO:0000256" key="2">
    <source>
        <dbReference type="ARBA" id="ARBA00022729"/>
    </source>
</evidence>
<dbReference type="GO" id="GO:0045493">
    <property type="term" value="P:xylan catabolic process"/>
    <property type="evidence" value="ECO:0007669"/>
    <property type="project" value="InterPro"/>
</dbReference>
<dbReference type="SMART" id="SM01217">
    <property type="entry name" value="Fn3_like"/>
    <property type="match status" value="1"/>
</dbReference>
<dbReference type="SUPFAM" id="SSF52279">
    <property type="entry name" value="Beta-D-glucan exohydrolase, C-terminal domain"/>
    <property type="match status" value="1"/>
</dbReference>
<dbReference type="Pfam" id="PF00933">
    <property type="entry name" value="Glyco_hydro_3"/>
    <property type="match status" value="1"/>
</dbReference>
<reference evidence="5" key="1">
    <citation type="journal article" date="2021" name="PeerJ">
        <title>Extensive microbial diversity within the chicken gut microbiome revealed by metagenomics and culture.</title>
        <authorList>
            <person name="Gilroy R."/>
            <person name="Ravi A."/>
            <person name="Getino M."/>
            <person name="Pursley I."/>
            <person name="Horton D.L."/>
            <person name="Alikhan N.F."/>
            <person name="Baker D."/>
            <person name="Gharbi K."/>
            <person name="Hall N."/>
            <person name="Watson M."/>
            <person name="Adriaenssens E.M."/>
            <person name="Foster-Nyarko E."/>
            <person name="Jarju S."/>
            <person name="Secka A."/>
            <person name="Antonio M."/>
            <person name="Oren A."/>
            <person name="Chaudhuri R.R."/>
            <person name="La Ragione R."/>
            <person name="Hildebrand F."/>
            <person name="Pallen M.J."/>
        </authorList>
    </citation>
    <scope>NUCLEOTIDE SEQUENCE</scope>
    <source>
        <strain evidence="5">ChiHjej8B7-25341</strain>
    </source>
</reference>
<dbReference type="InterPro" id="IPR036962">
    <property type="entry name" value="Glyco_hydro_3_N_sf"/>
</dbReference>
<dbReference type="Gene3D" id="3.40.50.1700">
    <property type="entry name" value="Glycoside hydrolase family 3 C-terminal domain"/>
    <property type="match status" value="1"/>
</dbReference>
<dbReference type="AlphaFoldDB" id="A0A9D2U0R6"/>
<dbReference type="InterPro" id="IPR036881">
    <property type="entry name" value="Glyco_hydro_3_C_sf"/>
</dbReference>
<dbReference type="Pfam" id="PF14310">
    <property type="entry name" value="Fn3-like"/>
    <property type="match status" value="1"/>
</dbReference>
<dbReference type="InterPro" id="IPR013783">
    <property type="entry name" value="Ig-like_fold"/>
</dbReference>
<dbReference type="InterPro" id="IPR044993">
    <property type="entry name" value="BXL"/>
</dbReference>
<reference evidence="5" key="2">
    <citation type="submission" date="2021-04" db="EMBL/GenBank/DDBJ databases">
        <authorList>
            <person name="Gilroy R."/>
        </authorList>
    </citation>
    <scope>NUCLEOTIDE SEQUENCE</scope>
    <source>
        <strain evidence="5">ChiHjej8B7-25341</strain>
    </source>
</reference>
<keyword evidence="3 5" id="KW-0378">Hydrolase</keyword>
<dbReference type="Pfam" id="PF01915">
    <property type="entry name" value="Glyco_hydro_3_C"/>
    <property type="match status" value="1"/>
</dbReference>
<dbReference type="PANTHER" id="PTHR42721:SF3">
    <property type="entry name" value="BETA-D-XYLOSIDASE 5-RELATED"/>
    <property type="match status" value="1"/>
</dbReference>
<comment type="similarity">
    <text evidence="1">Belongs to the glycosyl hydrolase 3 family.</text>
</comment>
<dbReference type="EMBL" id="DWUW01000254">
    <property type="protein sequence ID" value="HJD32054.1"/>
    <property type="molecule type" value="Genomic_DNA"/>
</dbReference>
<keyword evidence="2" id="KW-0732">Signal</keyword>
<dbReference type="GO" id="GO:0009044">
    <property type="term" value="F:xylan 1,4-beta-xylosidase activity"/>
    <property type="evidence" value="ECO:0007669"/>
    <property type="project" value="InterPro"/>
</dbReference>
<dbReference type="PRINTS" id="PR00133">
    <property type="entry name" value="GLHYDRLASE3"/>
</dbReference>
<comment type="caution">
    <text evidence="5">The sequence shown here is derived from an EMBL/GenBank/DDBJ whole genome shotgun (WGS) entry which is preliminary data.</text>
</comment>
<dbReference type="PANTHER" id="PTHR42721">
    <property type="entry name" value="SUGAR HYDROLASE-RELATED"/>
    <property type="match status" value="1"/>
</dbReference>
<organism evidence="5 6">
    <name type="scientific">Candidatus Eisenbergiella stercorigallinarum</name>
    <dbReference type="NCBI Taxonomy" id="2838557"/>
    <lineage>
        <taxon>Bacteria</taxon>
        <taxon>Bacillati</taxon>
        <taxon>Bacillota</taxon>
        <taxon>Clostridia</taxon>
        <taxon>Lachnospirales</taxon>
        <taxon>Lachnospiraceae</taxon>
        <taxon>Eisenbergiella</taxon>
    </lineage>
</organism>
<evidence type="ECO:0000259" key="4">
    <source>
        <dbReference type="SMART" id="SM01217"/>
    </source>
</evidence>
<accession>A0A9D2U0R6</accession>
<proteinExistence type="inferred from homology"/>
<dbReference type="GO" id="GO:0046556">
    <property type="term" value="F:alpha-L-arabinofuranosidase activity"/>
    <property type="evidence" value="ECO:0007669"/>
    <property type="project" value="TreeGrafter"/>
</dbReference>
<dbReference type="Gene3D" id="2.60.40.10">
    <property type="entry name" value="Immunoglobulins"/>
    <property type="match status" value="1"/>
</dbReference>
<dbReference type="GO" id="GO:0031222">
    <property type="term" value="P:arabinan catabolic process"/>
    <property type="evidence" value="ECO:0007669"/>
    <property type="project" value="TreeGrafter"/>
</dbReference>
<dbReference type="InterPro" id="IPR017853">
    <property type="entry name" value="GH"/>
</dbReference>
<protein>
    <submittedName>
        <fullName evidence="5">Glycoside hydrolase family 3 C-terminal domain-containing protein</fullName>
    </submittedName>
</protein>
<dbReference type="SUPFAM" id="SSF51445">
    <property type="entry name" value="(Trans)glycosidases"/>
    <property type="match status" value="1"/>
</dbReference>
<dbReference type="InterPro" id="IPR001764">
    <property type="entry name" value="Glyco_hydro_3_N"/>
</dbReference>
<gene>
    <name evidence="5" type="ORF">H9912_08950</name>
</gene>
<feature type="domain" description="Fibronectin type III-like" evidence="4">
    <location>
        <begin position="628"/>
        <end position="697"/>
    </location>
</feature>
<evidence type="ECO:0000313" key="6">
    <source>
        <dbReference type="Proteomes" id="UP000823851"/>
    </source>
</evidence>
<dbReference type="Gene3D" id="3.20.20.300">
    <property type="entry name" value="Glycoside hydrolase, family 3, N-terminal domain"/>
    <property type="match status" value="1"/>
</dbReference>
<name>A0A9D2U0R6_9FIRM</name>
<dbReference type="Proteomes" id="UP000823851">
    <property type="component" value="Unassembled WGS sequence"/>
</dbReference>
<dbReference type="InterPro" id="IPR002772">
    <property type="entry name" value="Glyco_hydro_3_C"/>
</dbReference>
<evidence type="ECO:0000313" key="5">
    <source>
        <dbReference type="EMBL" id="HJD32054.1"/>
    </source>
</evidence>
<sequence>MRDRKKAEAAARELVSKMTLEEKASQLRYDAPAIPRLGIPAYNWWNEALHGVARAGVATSFPQAVGMAAAFDDSLLRAVGDAVATEGRAKYNEYAKHNDRDIYKGLTFWSPNVNIFRDPRWGRGHETYGEDPYLTSRLGVAYVEGLQGTGTAEDPKEGEYLKTAACAKHFAVHSGPEGVRHEFNAVANRKDMYETYLPAFEACVKEAGVESVMGAYNRTNGEPCCGSNTLIRNILRGEWGFQGHFVSDCWAIKDFHEHHCVTKTPEESAAMALKAGCDVNCGVTYLHLLKAYEQGMVTEGEITQAAERLFTTRYLLGCFDRAEYDDIPYEAVECAKHLELAQKIAREGMVLLKNDGTLPLKKEGLKTIGVIGPNANSRSPLVGNYHGTSSRYITMLEGIQDAVGEDVRVLYSEGCHLYKDRVEALAWRQDRISEALTVAEHSDVVVLCLGLDETLEGEEGDTGNNYASGDKIDLQLPEVQRELLEAVAGCGKPVVLCVLTGSAVDLSFADAHVNAILQVWYPGARGGKAAADILFGACSPSGKLPVTFYRDLEGFPAFEDYSMKGRTYRYLEKEPLYPFGFGLTYGRVEVREAALVDQAAEGEASCEKERDYAVRAVLENTGSYDTDEVLQAYIRAEDSAFAPLHPSLCAFTRVNLKAGERKEVKLSIPASSFTIVDEEGRRYVDGTHFSLYVGTSQPDERSAQLTGMRPVKIALEL</sequence>
<dbReference type="InterPro" id="IPR026891">
    <property type="entry name" value="Fn3-like"/>
</dbReference>
<evidence type="ECO:0000256" key="3">
    <source>
        <dbReference type="ARBA" id="ARBA00022801"/>
    </source>
</evidence>